<evidence type="ECO:0000313" key="1">
    <source>
        <dbReference type="EMBL" id="MEI5908232.1"/>
    </source>
</evidence>
<sequence length="139" mass="16137">MNYEEKLVRLLREGGRQSNELLKIYEEAPDDENFVLIEMELSGRCLSYKDENCFDALKQLRETLEEKQIQILCNGAALNVYPSTMGLSMGVGRLAYKLTRGKQAKTEDLVDIFDFDEAFTFVSIYEQNHFYDEWLKSLG</sequence>
<reference evidence="1 2" key="1">
    <citation type="journal article" date="2018" name="J. Microbiol.">
        <title>Bacillus spongiae sp. nov., isolated from sponge of Jeju Island.</title>
        <authorList>
            <person name="Lee G.E."/>
            <person name="Im W.T."/>
            <person name="Park J.S."/>
        </authorList>
    </citation>
    <scope>NUCLEOTIDE SEQUENCE [LARGE SCALE GENOMIC DNA]</scope>
    <source>
        <strain evidence="1 2">135PIL107-10</strain>
    </source>
</reference>
<keyword evidence="2" id="KW-1185">Reference proteome</keyword>
<proteinExistence type="predicted"/>
<name>A0ABU8HGD9_9BACI</name>
<accession>A0ABU8HGD9</accession>
<evidence type="ECO:0000313" key="2">
    <source>
        <dbReference type="Proteomes" id="UP001312865"/>
    </source>
</evidence>
<dbReference type="RefSeq" id="WP_336587670.1">
    <property type="nucleotide sequence ID" value="NZ_JBBAXC010000011.1"/>
</dbReference>
<gene>
    <name evidence="1" type="ORF">WAK64_14330</name>
</gene>
<protein>
    <submittedName>
        <fullName evidence="1">Uncharacterized protein</fullName>
    </submittedName>
</protein>
<dbReference type="EMBL" id="JBBAXC010000011">
    <property type="protein sequence ID" value="MEI5908232.1"/>
    <property type="molecule type" value="Genomic_DNA"/>
</dbReference>
<comment type="caution">
    <text evidence="1">The sequence shown here is derived from an EMBL/GenBank/DDBJ whole genome shotgun (WGS) entry which is preliminary data.</text>
</comment>
<dbReference type="Proteomes" id="UP001312865">
    <property type="component" value="Unassembled WGS sequence"/>
</dbReference>
<organism evidence="1 2">
    <name type="scientific">Bacillus spongiae</name>
    <dbReference type="NCBI Taxonomy" id="2683610"/>
    <lineage>
        <taxon>Bacteria</taxon>
        <taxon>Bacillati</taxon>
        <taxon>Bacillota</taxon>
        <taxon>Bacilli</taxon>
        <taxon>Bacillales</taxon>
        <taxon>Bacillaceae</taxon>
        <taxon>Bacillus</taxon>
    </lineage>
</organism>